<dbReference type="KEGG" id="cgrn:4412665_00508"/>
<dbReference type="PANTHER" id="PTHR43300">
    <property type="entry name" value="ACETYLTRANSFERASE"/>
    <property type="match status" value="1"/>
</dbReference>
<evidence type="ECO:0000256" key="1">
    <source>
        <dbReference type="SAM" id="MobiDB-lite"/>
    </source>
</evidence>
<accession>A0A239W9Z6</accession>
<reference evidence="2 3" key="1">
    <citation type="submission" date="2017-06" db="EMBL/GenBank/DDBJ databases">
        <authorList>
            <consortium name="Pathogen Informatics"/>
        </authorList>
    </citation>
    <scope>NUCLEOTIDE SEQUENCE [LARGE SCALE GENOMIC DNA]</scope>
    <source>
        <strain evidence="2 3">NCTC11865</strain>
    </source>
</reference>
<sequence length="205" mass="21726">MSEPRIIPTADLDEGVTIGDGSSIWHLSQVRGGAVLGENVVVGRGAYIGEGVHVGDNCKIQNYALVYEPAELEDGVFIGPAVVLTNDHFPRAINPDGSLKSADDWEQVGVTCKRGCSVGARSVCIAPVTIGEWATVAAGSVVTKDVQPYALVAGVPAKRIKWVGRSGFPLEPDGENRWIDPRTGDRFTEDPATDTLTLVGEGEEN</sequence>
<feature type="region of interest" description="Disordered" evidence="1">
    <location>
        <begin position="174"/>
        <end position="205"/>
    </location>
</feature>
<evidence type="ECO:0000313" key="2">
    <source>
        <dbReference type="EMBL" id="SNV30886.1"/>
    </source>
</evidence>
<dbReference type="SUPFAM" id="SSF51161">
    <property type="entry name" value="Trimeric LpxA-like enzymes"/>
    <property type="match status" value="1"/>
</dbReference>
<keyword evidence="2" id="KW-0808">Transferase</keyword>
<dbReference type="EC" id="2.3.1.-" evidence="2"/>
<dbReference type="GO" id="GO:0016746">
    <property type="term" value="F:acyltransferase activity"/>
    <property type="evidence" value="ECO:0007669"/>
    <property type="project" value="UniProtKB-KW"/>
</dbReference>
<dbReference type="InterPro" id="IPR011004">
    <property type="entry name" value="Trimer_LpxA-like_sf"/>
</dbReference>
<organism evidence="2 3">
    <name type="scientific">Cutibacterium granulosum</name>
    <dbReference type="NCBI Taxonomy" id="33011"/>
    <lineage>
        <taxon>Bacteria</taxon>
        <taxon>Bacillati</taxon>
        <taxon>Actinomycetota</taxon>
        <taxon>Actinomycetes</taxon>
        <taxon>Propionibacteriales</taxon>
        <taxon>Propionibacteriaceae</taxon>
        <taxon>Cutibacterium</taxon>
    </lineage>
</organism>
<dbReference type="InterPro" id="IPR050179">
    <property type="entry name" value="Trans_hexapeptide_repeat"/>
</dbReference>
<dbReference type="EMBL" id="LT906441">
    <property type="protein sequence ID" value="SNV30886.1"/>
    <property type="molecule type" value="Genomic_DNA"/>
</dbReference>
<proteinExistence type="predicted"/>
<gene>
    <name evidence="2" type="ORF">SAMEA4412665_00508</name>
</gene>
<name>A0A239W9Z6_9ACTN</name>
<feature type="compositionally biased region" description="Basic and acidic residues" evidence="1">
    <location>
        <begin position="174"/>
        <end position="189"/>
    </location>
</feature>
<dbReference type="InterPro" id="IPR001451">
    <property type="entry name" value="Hexapep"/>
</dbReference>
<evidence type="ECO:0000313" key="3">
    <source>
        <dbReference type="Proteomes" id="UP000215332"/>
    </source>
</evidence>
<dbReference type="CDD" id="cd03358">
    <property type="entry name" value="LbH_WxcM_N_like"/>
    <property type="match status" value="1"/>
</dbReference>
<dbReference type="RefSeq" id="WP_021103746.1">
    <property type="nucleotide sequence ID" value="NZ_CALTUW010000005.1"/>
</dbReference>
<dbReference type="Pfam" id="PF14602">
    <property type="entry name" value="Hexapep_2"/>
    <property type="match status" value="1"/>
</dbReference>
<accession>A0A2W5F5Y5</accession>
<dbReference type="PANTHER" id="PTHR43300:SF4">
    <property type="entry name" value="ACYL-[ACYL-CARRIER-PROTEIN]--UDP-N-ACETYLGLUCOSAMINE O-ACYLTRANSFERASE"/>
    <property type="match status" value="1"/>
</dbReference>
<dbReference type="eggNOG" id="COG0110">
    <property type="taxonomic scope" value="Bacteria"/>
</dbReference>
<dbReference type="Pfam" id="PF00132">
    <property type="entry name" value="Hexapep"/>
    <property type="match status" value="2"/>
</dbReference>
<dbReference type="AlphaFoldDB" id="A0A239W9Z6"/>
<keyword evidence="2" id="KW-0012">Acyltransferase</keyword>
<dbReference type="Gene3D" id="2.160.10.10">
    <property type="entry name" value="Hexapeptide repeat proteins"/>
    <property type="match status" value="1"/>
</dbReference>
<dbReference type="Proteomes" id="UP000215332">
    <property type="component" value="Chromosome 1"/>
</dbReference>
<protein>
    <submittedName>
        <fullName evidence="2">Putative acetyltransferase SA2342</fullName>
        <ecNumber evidence="2">2.3.1.-</ecNumber>
    </submittedName>
</protein>